<dbReference type="Proteomes" id="UP000288215">
    <property type="component" value="Unassembled WGS sequence"/>
</dbReference>
<sequence>MPQSGEFAESYAESHKDYVHLGEASGLNCIYALDSTKEDFDHYEMLGWWSLEDYIRQNPNDPDFQEILALFRKEKEKCLRWGRETIGWATYLFRKT</sequence>
<dbReference type="Gene3D" id="3.40.50.150">
    <property type="entry name" value="Vaccinia Virus protein VP39"/>
    <property type="match status" value="1"/>
</dbReference>
<dbReference type="AlphaFoldDB" id="A0A3S4UFJ0"/>
<dbReference type="InterPro" id="IPR029063">
    <property type="entry name" value="SAM-dependent_MTases_sf"/>
</dbReference>
<proteinExistence type="predicted"/>
<comment type="caution">
    <text evidence="1">The sequence shown here is derived from an EMBL/GenBank/DDBJ whole genome shotgun (WGS) entry which is preliminary data.</text>
</comment>
<organism evidence="1 2">
    <name type="scientific">Methanosuratincola subterraneus</name>
    <dbReference type="NCBI Taxonomy" id="2593994"/>
    <lineage>
        <taxon>Archaea</taxon>
        <taxon>Thermoproteota</taxon>
        <taxon>Methanosuratincolia</taxon>
        <taxon>Candidatus Methanomethylicales</taxon>
        <taxon>Candidatus Methanomethylicaceae</taxon>
        <taxon>Candidatus Methanosuratincola (ex Vanwonterghem et al. 2016)</taxon>
    </lineage>
</organism>
<evidence type="ECO:0000313" key="2">
    <source>
        <dbReference type="Proteomes" id="UP000288215"/>
    </source>
</evidence>
<gene>
    <name evidence="1" type="ORF">Metus_1611</name>
</gene>
<reference evidence="1 2" key="1">
    <citation type="submission" date="2018-12" db="EMBL/GenBank/DDBJ databases">
        <title>The complete genome of the methanogenic archaea of the candidate phylum Verstraetearchaeota, obtained from the metagenome of underground thermal water.</title>
        <authorList>
            <person name="Kadnikov V.V."/>
            <person name="Mardanov A.V."/>
            <person name="Beletsky A.V."/>
            <person name="Karnachuk O.V."/>
            <person name="Ravin N.V."/>
        </authorList>
    </citation>
    <scope>NUCLEOTIDE SEQUENCE [LARGE SCALE GENOMIC DNA]</scope>
    <source>
        <strain evidence="1">Ch88</strain>
    </source>
</reference>
<name>A0A3S4UFJ0_METS7</name>
<protein>
    <submittedName>
        <fullName evidence="1">Uncharacterized protein</fullName>
    </submittedName>
</protein>
<dbReference type="EMBL" id="RXGA01000004">
    <property type="protein sequence ID" value="RWX72752.1"/>
    <property type="molecule type" value="Genomic_DNA"/>
</dbReference>
<evidence type="ECO:0000313" key="1">
    <source>
        <dbReference type="EMBL" id="RWX72752.1"/>
    </source>
</evidence>
<accession>A0A3S4UFJ0</accession>